<dbReference type="Proteomes" id="UP000639338">
    <property type="component" value="Unassembled WGS sequence"/>
</dbReference>
<accession>A0A835CWN4</accession>
<evidence type="ECO:0008006" key="5">
    <source>
        <dbReference type="Google" id="ProtNLM"/>
    </source>
</evidence>
<organism evidence="3 4">
    <name type="scientific">Aphidius gifuensis</name>
    <name type="common">Parasitoid wasp</name>
    <dbReference type="NCBI Taxonomy" id="684658"/>
    <lineage>
        <taxon>Eukaryota</taxon>
        <taxon>Metazoa</taxon>
        <taxon>Ecdysozoa</taxon>
        <taxon>Arthropoda</taxon>
        <taxon>Hexapoda</taxon>
        <taxon>Insecta</taxon>
        <taxon>Pterygota</taxon>
        <taxon>Neoptera</taxon>
        <taxon>Endopterygota</taxon>
        <taxon>Hymenoptera</taxon>
        <taxon>Apocrita</taxon>
        <taxon>Ichneumonoidea</taxon>
        <taxon>Braconidae</taxon>
        <taxon>Aphidiinae</taxon>
        <taxon>Aphidius</taxon>
    </lineage>
</organism>
<dbReference type="EMBL" id="JACMRX010000001">
    <property type="protein sequence ID" value="KAF7998539.1"/>
    <property type="molecule type" value="Genomic_DNA"/>
</dbReference>
<evidence type="ECO:0000313" key="3">
    <source>
        <dbReference type="EMBL" id="KAF7998539.1"/>
    </source>
</evidence>
<protein>
    <recommendedName>
        <fullName evidence="5">Odorant-binding protein</fullName>
    </recommendedName>
</protein>
<evidence type="ECO:0000313" key="4">
    <source>
        <dbReference type="Proteomes" id="UP000639338"/>
    </source>
</evidence>
<dbReference type="AlphaFoldDB" id="A0A835CWN4"/>
<name>A0A835CWN4_APHGI</name>
<keyword evidence="4" id="KW-1185">Reference proteome</keyword>
<feature type="compositionally biased region" description="Basic and acidic residues" evidence="1">
    <location>
        <begin position="224"/>
        <end position="264"/>
    </location>
</feature>
<feature type="region of interest" description="Disordered" evidence="1">
    <location>
        <begin position="222"/>
        <end position="266"/>
    </location>
</feature>
<feature type="chain" id="PRO_5032436120" description="Odorant-binding protein" evidence="2">
    <location>
        <begin position="19"/>
        <end position="299"/>
    </location>
</feature>
<feature type="signal peptide" evidence="2">
    <location>
        <begin position="1"/>
        <end position="18"/>
    </location>
</feature>
<sequence length="299" mass="34545">MSGFVMFGFLINLFIVTDKLIFFRDNTLECKAVHKLKASSDGTYLHFDLEYWKWEHNYKSAYKELQHGSEMRGLSPFKKPSKIRKIKIKSDVSINQRQIREVGIQTKDSDNDEIQFNGRAEVCNEFRIVSISSDEYRDQVRQKLDPPSNINDDYEILFTRRGNQCAKKPAAQGCRCDKISREKRANLKKETTQVSGVLVKNPFSLKRQQRVKLLNDVFDVTNTKNRDGQSKPVGDNKKPDNDSKIDDSDADKLEPVKNDEKIDNNGELVVANSAYRKYHKKVYVPAKRITRSSTKNQVI</sequence>
<reference evidence="3 4" key="1">
    <citation type="submission" date="2020-08" db="EMBL/GenBank/DDBJ databases">
        <title>Aphidius gifuensis genome sequencing and assembly.</title>
        <authorList>
            <person name="Du Z."/>
        </authorList>
    </citation>
    <scope>NUCLEOTIDE SEQUENCE [LARGE SCALE GENOMIC DNA]</scope>
    <source>
        <strain evidence="3">YNYX2018</strain>
        <tissue evidence="3">Adults</tissue>
    </source>
</reference>
<proteinExistence type="predicted"/>
<comment type="caution">
    <text evidence="3">The sequence shown here is derived from an EMBL/GenBank/DDBJ whole genome shotgun (WGS) entry which is preliminary data.</text>
</comment>
<evidence type="ECO:0000256" key="2">
    <source>
        <dbReference type="SAM" id="SignalP"/>
    </source>
</evidence>
<evidence type="ECO:0000256" key="1">
    <source>
        <dbReference type="SAM" id="MobiDB-lite"/>
    </source>
</evidence>
<gene>
    <name evidence="3" type="ORF">HCN44_010947</name>
</gene>
<keyword evidence="2" id="KW-0732">Signal</keyword>